<dbReference type="InterPro" id="IPR012668">
    <property type="entry name" value="CHP02466"/>
</dbReference>
<dbReference type="AlphaFoldDB" id="A0A3B9ILD2"/>
<organism evidence="2 3">
    <name type="scientific">Tistrella mobilis</name>
    <dbReference type="NCBI Taxonomy" id="171437"/>
    <lineage>
        <taxon>Bacteria</taxon>
        <taxon>Pseudomonadati</taxon>
        <taxon>Pseudomonadota</taxon>
        <taxon>Alphaproteobacteria</taxon>
        <taxon>Geminicoccales</taxon>
        <taxon>Geminicoccaceae</taxon>
        <taxon>Tistrella</taxon>
    </lineage>
</organism>
<feature type="region of interest" description="Disordered" evidence="1">
    <location>
        <begin position="1"/>
        <end position="46"/>
    </location>
</feature>
<evidence type="ECO:0000313" key="2">
    <source>
        <dbReference type="EMBL" id="HAE48674.1"/>
    </source>
</evidence>
<dbReference type="EMBL" id="DMAI01000233">
    <property type="protein sequence ID" value="HAE48674.1"/>
    <property type="molecule type" value="Genomic_DNA"/>
</dbReference>
<accession>A0A3B9ILD2</accession>
<dbReference type="Gene3D" id="2.60.120.620">
    <property type="entry name" value="q2cbj1_9rhob like domain"/>
    <property type="match status" value="1"/>
</dbReference>
<dbReference type="Proteomes" id="UP000257706">
    <property type="component" value="Unassembled WGS sequence"/>
</dbReference>
<reference evidence="2 3" key="1">
    <citation type="journal article" date="2018" name="Nat. Biotechnol.">
        <title>A standardized bacterial taxonomy based on genome phylogeny substantially revises the tree of life.</title>
        <authorList>
            <person name="Parks D.H."/>
            <person name="Chuvochina M."/>
            <person name="Waite D.W."/>
            <person name="Rinke C."/>
            <person name="Skarshewski A."/>
            <person name="Chaumeil P.A."/>
            <person name="Hugenholtz P."/>
        </authorList>
    </citation>
    <scope>NUCLEOTIDE SEQUENCE [LARGE SCALE GENOMIC DNA]</scope>
    <source>
        <strain evidence="2">UBA8739</strain>
    </source>
</reference>
<proteinExistence type="predicted"/>
<gene>
    <name evidence="2" type="ORF">DCK97_14750</name>
</gene>
<comment type="caution">
    <text evidence="2">The sequence shown here is derived from an EMBL/GenBank/DDBJ whole genome shotgun (WGS) entry which is preliminary data.</text>
</comment>
<evidence type="ECO:0000256" key="1">
    <source>
        <dbReference type="SAM" id="MobiDB-lite"/>
    </source>
</evidence>
<dbReference type="Pfam" id="PF13759">
    <property type="entry name" value="2OG-FeII_Oxy_5"/>
    <property type="match status" value="1"/>
</dbReference>
<protein>
    <submittedName>
        <fullName evidence="2">Uncharacterized protein</fullName>
    </submittedName>
</protein>
<sequence length="95" mass="9961">MAGGLRLPAGGSGQSLPARPGWLRVGPATDRGFTAAAGGGEGGWDERWIRPEPGLVVLMPSHFTHETVPLGCDQRRICVAFELHPAAADQAGHRP</sequence>
<evidence type="ECO:0000313" key="3">
    <source>
        <dbReference type="Proteomes" id="UP000257706"/>
    </source>
</evidence>
<name>A0A3B9ILD2_9PROT</name>